<evidence type="ECO:0000313" key="2">
    <source>
        <dbReference type="EMBL" id="RRJ65903.1"/>
    </source>
</evidence>
<name>A0A3P3UBT1_9BACL</name>
<evidence type="ECO:0008006" key="4">
    <source>
        <dbReference type="Google" id="ProtNLM"/>
    </source>
</evidence>
<protein>
    <recommendedName>
        <fullName evidence="4">DUF4352 domain-containing protein</fullName>
    </recommendedName>
</protein>
<gene>
    <name evidence="2" type="ORF">EHV15_25510</name>
</gene>
<feature type="chain" id="PRO_5039546938" description="DUF4352 domain-containing protein" evidence="1">
    <location>
        <begin position="21"/>
        <end position="158"/>
    </location>
</feature>
<feature type="signal peptide" evidence="1">
    <location>
        <begin position="1"/>
        <end position="20"/>
    </location>
</feature>
<dbReference type="OrthoDB" id="2623493at2"/>
<dbReference type="Proteomes" id="UP000267017">
    <property type="component" value="Unassembled WGS sequence"/>
</dbReference>
<keyword evidence="1" id="KW-0732">Signal</keyword>
<dbReference type="RefSeq" id="WP_128633702.1">
    <property type="nucleotide sequence ID" value="NZ_RRCN01000001.1"/>
</dbReference>
<reference evidence="2 3" key="1">
    <citation type="submission" date="2018-11" db="EMBL/GenBank/DDBJ databases">
        <title>Genome sequencing of Paenibacillus sp. KCOM 3021 (= ChDC PVNT-B20).</title>
        <authorList>
            <person name="Kook J.-K."/>
            <person name="Park S.-N."/>
            <person name="Lim Y.K."/>
        </authorList>
    </citation>
    <scope>NUCLEOTIDE SEQUENCE [LARGE SCALE GENOMIC DNA]</scope>
    <source>
        <strain evidence="2 3">KCOM 3021</strain>
    </source>
</reference>
<proteinExistence type="predicted"/>
<evidence type="ECO:0000256" key="1">
    <source>
        <dbReference type="SAM" id="SignalP"/>
    </source>
</evidence>
<dbReference type="EMBL" id="RRCN01000001">
    <property type="protein sequence ID" value="RRJ65903.1"/>
    <property type="molecule type" value="Genomic_DNA"/>
</dbReference>
<evidence type="ECO:0000313" key="3">
    <source>
        <dbReference type="Proteomes" id="UP000267017"/>
    </source>
</evidence>
<comment type="caution">
    <text evidence="2">The sequence shown here is derived from an EMBL/GenBank/DDBJ whole genome shotgun (WGS) entry which is preliminary data.</text>
</comment>
<dbReference type="AlphaFoldDB" id="A0A3P3UBT1"/>
<keyword evidence="3" id="KW-1185">Reference proteome</keyword>
<sequence>MLARSSIIPMLLLALLMALQGRDLQGQNDLLGKSYPEQMSAREEDDFLKVEGRAVLKEEGTSYELEVTITNKTDTMVDILADCGSFVTYAPESPPREDSMCAAVHSMGIRKNDSVTEQYDIPREHVQNGTLTIKVRYEDEGVRGTIELLLKSSASPKI</sequence>
<accession>A0A3P3UBT1</accession>
<organism evidence="2 3">
    <name type="scientific">Paenibacillus oralis</name>
    <dbReference type="NCBI Taxonomy" id="2490856"/>
    <lineage>
        <taxon>Bacteria</taxon>
        <taxon>Bacillati</taxon>
        <taxon>Bacillota</taxon>
        <taxon>Bacilli</taxon>
        <taxon>Bacillales</taxon>
        <taxon>Paenibacillaceae</taxon>
        <taxon>Paenibacillus</taxon>
    </lineage>
</organism>